<evidence type="ECO:0000313" key="2">
    <source>
        <dbReference type="Proteomes" id="UP001429564"/>
    </source>
</evidence>
<dbReference type="RefSeq" id="WP_167685395.1">
    <property type="nucleotide sequence ID" value="NZ_QHLQ01000021.1"/>
</dbReference>
<organism evidence="1 2">
    <name type="scientific">Parasedimentitalea denitrificans</name>
    <dbReference type="NCBI Taxonomy" id="2211118"/>
    <lineage>
        <taxon>Bacteria</taxon>
        <taxon>Pseudomonadati</taxon>
        <taxon>Pseudomonadota</taxon>
        <taxon>Alphaproteobacteria</taxon>
        <taxon>Rhodobacterales</taxon>
        <taxon>Paracoccaceae</taxon>
        <taxon>Parasedimentitalea</taxon>
    </lineage>
</organism>
<keyword evidence="2" id="KW-1185">Reference proteome</keyword>
<reference evidence="1 2" key="1">
    <citation type="submission" date="2018-05" db="EMBL/GenBank/DDBJ databases">
        <authorList>
            <person name="Zhang Y.-J."/>
        </authorList>
    </citation>
    <scope>NUCLEOTIDE SEQUENCE [LARGE SCALE GENOMIC DNA]</scope>
    <source>
        <strain evidence="1 2">CY04</strain>
    </source>
</reference>
<proteinExistence type="predicted"/>
<evidence type="ECO:0000313" key="1">
    <source>
        <dbReference type="EMBL" id="NIZ62780.1"/>
    </source>
</evidence>
<dbReference type="EMBL" id="QHLQ01000021">
    <property type="protein sequence ID" value="NIZ62780.1"/>
    <property type="molecule type" value="Genomic_DNA"/>
</dbReference>
<comment type="caution">
    <text evidence="1">The sequence shown here is derived from an EMBL/GenBank/DDBJ whole genome shotgun (WGS) entry which is preliminary data.</text>
</comment>
<protein>
    <submittedName>
        <fullName evidence="1">Uncharacterized protein</fullName>
    </submittedName>
</protein>
<name>A0ABX0WDH0_9RHOB</name>
<accession>A0ABX0WDH0</accession>
<dbReference type="Proteomes" id="UP001429564">
    <property type="component" value="Unassembled WGS sequence"/>
</dbReference>
<sequence length="61" mass="6928">MRAKRLENGRVRLAGKVWADEFEEERVPSWIAFYERMFSNTGRVGYQTAAAALKALPPVDA</sequence>
<gene>
    <name evidence="1" type="ORF">DL239_17565</name>
</gene>